<evidence type="ECO:0000313" key="5">
    <source>
        <dbReference type="Proteomes" id="UP001275084"/>
    </source>
</evidence>
<evidence type="ECO:0000259" key="3">
    <source>
        <dbReference type="Pfam" id="PF17111"/>
    </source>
</evidence>
<reference evidence="4" key="2">
    <citation type="submission" date="2023-06" db="EMBL/GenBank/DDBJ databases">
        <authorList>
            <consortium name="Lawrence Berkeley National Laboratory"/>
            <person name="Haridas S."/>
            <person name="Hensen N."/>
            <person name="Bonometti L."/>
            <person name="Westerberg I."/>
            <person name="Brannstrom I.O."/>
            <person name="Guillou S."/>
            <person name="Cros-Aarteil S."/>
            <person name="Calhoun S."/>
            <person name="Kuo A."/>
            <person name="Mondo S."/>
            <person name="Pangilinan J."/>
            <person name="Riley R."/>
            <person name="Labutti K."/>
            <person name="Andreopoulos B."/>
            <person name="Lipzen A."/>
            <person name="Chen C."/>
            <person name="Yanf M."/>
            <person name="Daum C."/>
            <person name="Ng V."/>
            <person name="Clum A."/>
            <person name="Steindorff A."/>
            <person name="Ohm R."/>
            <person name="Martin F."/>
            <person name="Silar P."/>
            <person name="Natvig D."/>
            <person name="Lalanne C."/>
            <person name="Gautier V."/>
            <person name="Ament-Velasquez S.L."/>
            <person name="Kruys A."/>
            <person name="Hutchinson M.I."/>
            <person name="Powell A.J."/>
            <person name="Barry K."/>
            <person name="Miller A.N."/>
            <person name="Grigoriev I.V."/>
            <person name="Debuchy R."/>
            <person name="Gladieux P."/>
            <person name="Thoren M.H."/>
            <person name="Johannesson H."/>
        </authorList>
    </citation>
    <scope>NUCLEOTIDE SEQUENCE</scope>
    <source>
        <strain evidence="4">CBS 955.72</strain>
    </source>
</reference>
<keyword evidence="5" id="KW-1185">Reference proteome</keyword>
<name>A0AAJ0HNE4_9PEZI</name>
<protein>
    <recommendedName>
        <fullName evidence="3">Azaphilone pigments biosynthesis cluster protein L N-terminal domain-containing protein</fullName>
    </recommendedName>
</protein>
<comment type="caution">
    <text evidence="4">The sequence shown here is derived from an EMBL/GenBank/DDBJ whole genome shotgun (WGS) entry which is preliminary data.</text>
</comment>
<feature type="coiled-coil region" evidence="1">
    <location>
        <begin position="32"/>
        <end position="59"/>
    </location>
</feature>
<feature type="region of interest" description="Disordered" evidence="2">
    <location>
        <begin position="348"/>
        <end position="406"/>
    </location>
</feature>
<evidence type="ECO:0000313" key="4">
    <source>
        <dbReference type="EMBL" id="KAK3357796.1"/>
    </source>
</evidence>
<dbReference type="InterPro" id="IPR031348">
    <property type="entry name" value="PigL_N"/>
</dbReference>
<proteinExistence type="predicted"/>
<keyword evidence="1" id="KW-0175">Coiled coil</keyword>
<feature type="compositionally biased region" description="Basic and acidic residues" evidence="2">
    <location>
        <begin position="396"/>
        <end position="406"/>
    </location>
</feature>
<organism evidence="4 5">
    <name type="scientific">Lasiosphaeria hispida</name>
    <dbReference type="NCBI Taxonomy" id="260671"/>
    <lineage>
        <taxon>Eukaryota</taxon>
        <taxon>Fungi</taxon>
        <taxon>Dikarya</taxon>
        <taxon>Ascomycota</taxon>
        <taxon>Pezizomycotina</taxon>
        <taxon>Sordariomycetes</taxon>
        <taxon>Sordariomycetidae</taxon>
        <taxon>Sordariales</taxon>
        <taxon>Lasiosphaeriaceae</taxon>
        <taxon>Lasiosphaeria</taxon>
    </lineage>
</organism>
<accession>A0AAJ0HNE4</accession>
<sequence length="406" mass="45250">MADPLSIGVSVLAVLTATLKSAKSLSATVKRYKERDKTLSRLQQEVEDLINVFNSLQEVIDSDAPILLVLQGPVDRCGQVCREFEDAMEKFGGRSKPGLRDWTRMESARGDINGFMDTLANYKSTVLVGLGTITMSMIKDTSYNLEVRLQRIETFIATEGTTGLNTSIDLRDEKEVTKQCLRICQDAQSFIESLQKQQPSRRETGSTLADATRDQFEAELRTAQTLNKNRDNLVETVNFLQQRLVAVVSSDGPERSRLVAQLRDDIEISNQCLEVCKEASEQVRFRKIHTIGEVIADDDNDQVVITTLADLFDVRKVMAKNRTTQLVGSMSEESLQRLSGFRYSSRFGTMAGGTEQPSRADSEYYQGESTRRPNTTAEGRQAAASAEPGRRPSPNEVRKRAGEGQE</sequence>
<reference evidence="4" key="1">
    <citation type="journal article" date="2023" name="Mol. Phylogenet. Evol.">
        <title>Genome-scale phylogeny and comparative genomics of the fungal order Sordariales.</title>
        <authorList>
            <person name="Hensen N."/>
            <person name="Bonometti L."/>
            <person name="Westerberg I."/>
            <person name="Brannstrom I.O."/>
            <person name="Guillou S."/>
            <person name="Cros-Aarteil S."/>
            <person name="Calhoun S."/>
            <person name="Haridas S."/>
            <person name="Kuo A."/>
            <person name="Mondo S."/>
            <person name="Pangilinan J."/>
            <person name="Riley R."/>
            <person name="LaButti K."/>
            <person name="Andreopoulos B."/>
            <person name="Lipzen A."/>
            <person name="Chen C."/>
            <person name="Yan M."/>
            <person name="Daum C."/>
            <person name="Ng V."/>
            <person name="Clum A."/>
            <person name="Steindorff A."/>
            <person name="Ohm R.A."/>
            <person name="Martin F."/>
            <person name="Silar P."/>
            <person name="Natvig D.O."/>
            <person name="Lalanne C."/>
            <person name="Gautier V."/>
            <person name="Ament-Velasquez S.L."/>
            <person name="Kruys A."/>
            <person name="Hutchinson M.I."/>
            <person name="Powell A.J."/>
            <person name="Barry K."/>
            <person name="Miller A.N."/>
            <person name="Grigoriev I.V."/>
            <person name="Debuchy R."/>
            <person name="Gladieux P."/>
            <person name="Hiltunen Thoren M."/>
            <person name="Johannesson H."/>
        </authorList>
    </citation>
    <scope>NUCLEOTIDE SEQUENCE</scope>
    <source>
        <strain evidence="4">CBS 955.72</strain>
    </source>
</reference>
<evidence type="ECO:0000256" key="2">
    <source>
        <dbReference type="SAM" id="MobiDB-lite"/>
    </source>
</evidence>
<dbReference type="AlphaFoldDB" id="A0AAJ0HNE4"/>
<dbReference type="EMBL" id="JAUIQD010000003">
    <property type="protein sequence ID" value="KAK3357796.1"/>
    <property type="molecule type" value="Genomic_DNA"/>
</dbReference>
<gene>
    <name evidence="4" type="ORF">B0T25DRAFT_449802</name>
</gene>
<feature type="domain" description="Azaphilone pigments biosynthesis cluster protein L N-terminal" evidence="3">
    <location>
        <begin position="2"/>
        <end position="185"/>
    </location>
</feature>
<evidence type="ECO:0000256" key="1">
    <source>
        <dbReference type="SAM" id="Coils"/>
    </source>
</evidence>
<dbReference type="Proteomes" id="UP001275084">
    <property type="component" value="Unassembled WGS sequence"/>
</dbReference>
<dbReference type="Pfam" id="PF17111">
    <property type="entry name" value="PigL_N"/>
    <property type="match status" value="1"/>
</dbReference>